<proteinExistence type="predicted"/>
<evidence type="ECO:0000256" key="1">
    <source>
        <dbReference type="SAM" id="Phobius"/>
    </source>
</evidence>
<keyword evidence="1" id="KW-0472">Membrane</keyword>
<keyword evidence="1" id="KW-1133">Transmembrane helix</keyword>
<name>A0AAE0SHA2_9BIVA</name>
<dbReference type="AlphaFoldDB" id="A0AAE0SHA2"/>
<keyword evidence="2" id="KW-0732">Signal</keyword>
<evidence type="ECO:0000256" key="2">
    <source>
        <dbReference type="SAM" id="SignalP"/>
    </source>
</evidence>
<reference evidence="3" key="1">
    <citation type="journal article" date="2021" name="Genome Biol. Evol.">
        <title>A High-Quality Reference Genome for a Parasitic Bivalve with Doubly Uniparental Inheritance (Bivalvia: Unionida).</title>
        <authorList>
            <person name="Smith C.H."/>
        </authorList>
    </citation>
    <scope>NUCLEOTIDE SEQUENCE</scope>
    <source>
        <strain evidence="3">CHS0354</strain>
    </source>
</reference>
<gene>
    <name evidence="3" type="ORF">CHS0354_031519</name>
</gene>
<feature type="signal peptide" evidence="2">
    <location>
        <begin position="1"/>
        <end position="25"/>
    </location>
</feature>
<protein>
    <submittedName>
        <fullName evidence="3">Uncharacterized protein</fullName>
    </submittedName>
</protein>
<comment type="caution">
    <text evidence="3">The sequence shown here is derived from an EMBL/GenBank/DDBJ whole genome shotgun (WGS) entry which is preliminary data.</text>
</comment>
<evidence type="ECO:0000313" key="3">
    <source>
        <dbReference type="EMBL" id="KAK3592011.1"/>
    </source>
</evidence>
<keyword evidence="1" id="KW-0812">Transmembrane</keyword>
<dbReference type="EMBL" id="JAEAOA010001885">
    <property type="protein sequence ID" value="KAK3592011.1"/>
    <property type="molecule type" value="Genomic_DNA"/>
</dbReference>
<evidence type="ECO:0000313" key="4">
    <source>
        <dbReference type="Proteomes" id="UP001195483"/>
    </source>
</evidence>
<sequence>MSPMLRKVLLIYIAVIHLRFFSCGSIVCRERNEDLSLTTLRKKPLQSKEMLKLLPWNKLLECKQRHTGADSRKMDDFRRLLLLLVTYFKSIYHQDRLITKVMYEKRDARNNGTKSRTLITIRLHHENYTFFMELPLSPFDLDEAGTLVALKAWTQCNPESQIIRSKQIMYSSASGTKVFHSINAHMDIEHIAVSGGIVFQFFKNYVIVIAIVFIYFS</sequence>
<reference evidence="3" key="2">
    <citation type="journal article" date="2021" name="Genome Biol. Evol.">
        <title>Developing a high-quality reference genome for a parasitic bivalve with doubly uniparental inheritance (Bivalvia: Unionida).</title>
        <authorList>
            <person name="Smith C.H."/>
        </authorList>
    </citation>
    <scope>NUCLEOTIDE SEQUENCE</scope>
    <source>
        <strain evidence="3">CHS0354</strain>
        <tissue evidence="3">Mantle</tissue>
    </source>
</reference>
<organism evidence="3 4">
    <name type="scientific">Potamilus streckersoni</name>
    <dbReference type="NCBI Taxonomy" id="2493646"/>
    <lineage>
        <taxon>Eukaryota</taxon>
        <taxon>Metazoa</taxon>
        <taxon>Spiralia</taxon>
        <taxon>Lophotrochozoa</taxon>
        <taxon>Mollusca</taxon>
        <taxon>Bivalvia</taxon>
        <taxon>Autobranchia</taxon>
        <taxon>Heteroconchia</taxon>
        <taxon>Palaeoheterodonta</taxon>
        <taxon>Unionida</taxon>
        <taxon>Unionoidea</taxon>
        <taxon>Unionidae</taxon>
        <taxon>Ambleminae</taxon>
        <taxon>Lampsilini</taxon>
        <taxon>Potamilus</taxon>
    </lineage>
</organism>
<keyword evidence="4" id="KW-1185">Reference proteome</keyword>
<reference evidence="3" key="3">
    <citation type="submission" date="2023-05" db="EMBL/GenBank/DDBJ databases">
        <authorList>
            <person name="Smith C.H."/>
        </authorList>
    </citation>
    <scope>NUCLEOTIDE SEQUENCE</scope>
    <source>
        <strain evidence="3">CHS0354</strain>
        <tissue evidence="3">Mantle</tissue>
    </source>
</reference>
<feature type="transmembrane region" description="Helical" evidence="1">
    <location>
        <begin position="191"/>
        <end position="216"/>
    </location>
</feature>
<accession>A0AAE0SHA2</accession>
<feature type="chain" id="PRO_5042118799" evidence="2">
    <location>
        <begin position="26"/>
        <end position="217"/>
    </location>
</feature>
<dbReference type="Proteomes" id="UP001195483">
    <property type="component" value="Unassembled WGS sequence"/>
</dbReference>